<dbReference type="RefSeq" id="WP_020517188.1">
    <property type="nucleotide sequence ID" value="NZ_JBIAZU010000008.1"/>
</dbReference>
<keyword evidence="3" id="KW-1185">Reference proteome</keyword>
<feature type="domain" description="Clp R" evidence="1">
    <location>
        <begin position="4"/>
        <end position="65"/>
    </location>
</feature>
<dbReference type="GO" id="GO:0008233">
    <property type="term" value="F:peptidase activity"/>
    <property type="evidence" value="ECO:0007669"/>
    <property type="project" value="UniProtKB-KW"/>
</dbReference>
<evidence type="ECO:0000259" key="1">
    <source>
        <dbReference type="Pfam" id="PF02861"/>
    </source>
</evidence>
<accession>A0ABW6WTN5</accession>
<evidence type="ECO:0000313" key="3">
    <source>
        <dbReference type="Proteomes" id="UP001602245"/>
    </source>
</evidence>
<dbReference type="InterPro" id="IPR036628">
    <property type="entry name" value="Clp_N_dom_sf"/>
</dbReference>
<dbReference type="EMBL" id="JBIAZU010000008">
    <property type="protein sequence ID" value="MFF5296418.1"/>
    <property type="molecule type" value="Genomic_DNA"/>
</dbReference>
<comment type="caution">
    <text evidence="2">The sequence shown here is derived from an EMBL/GenBank/DDBJ whole genome shotgun (WGS) entry which is preliminary data.</text>
</comment>
<organism evidence="2 3">
    <name type="scientific">Paractinoplanes globisporus</name>
    <dbReference type="NCBI Taxonomy" id="113565"/>
    <lineage>
        <taxon>Bacteria</taxon>
        <taxon>Bacillati</taxon>
        <taxon>Actinomycetota</taxon>
        <taxon>Actinomycetes</taxon>
        <taxon>Micromonosporales</taxon>
        <taxon>Micromonosporaceae</taxon>
        <taxon>Paractinoplanes</taxon>
    </lineage>
</organism>
<dbReference type="GO" id="GO:0006508">
    <property type="term" value="P:proteolysis"/>
    <property type="evidence" value="ECO:0007669"/>
    <property type="project" value="UniProtKB-KW"/>
</dbReference>
<gene>
    <name evidence="2" type="ORF">ACFY35_43865</name>
</gene>
<dbReference type="SUPFAM" id="SSF81923">
    <property type="entry name" value="Double Clp-N motif"/>
    <property type="match status" value="1"/>
</dbReference>
<sequence length="152" mass="15893">MSTFDQYLARVLETAAAEAKSDGSAAVEAHHILLAIAGEGSLALQSAGLDQAAVRRALDQEFSRSLAAAGVRLAGGMPDATPDPEKSPPVGASVRAALERSFQLVERKRDMRPGHVLLGVLQAELGTVPRALALAGIDRADLCERALTEVRA</sequence>
<dbReference type="Gene3D" id="1.10.1780.10">
    <property type="entry name" value="Clp, N-terminal domain"/>
    <property type="match status" value="1"/>
</dbReference>
<proteinExistence type="predicted"/>
<keyword evidence="2" id="KW-0645">Protease</keyword>
<dbReference type="InterPro" id="IPR004176">
    <property type="entry name" value="Clp_R_N"/>
</dbReference>
<dbReference type="Pfam" id="PF02861">
    <property type="entry name" value="Clp_N"/>
    <property type="match status" value="1"/>
</dbReference>
<keyword evidence="2" id="KW-0378">Hydrolase</keyword>
<dbReference type="Proteomes" id="UP001602245">
    <property type="component" value="Unassembled WGS sequence"/>
</dbReference>
<protein>
    <submittedName>
        <fullName evidence="2">Clp protease N-terminal domain-containing protein</fullName>
    </submittedName>
</protein>
<evidence type="ECO:0000313" key="2">
    <source>
        <dbReference type="EMBL" id="MFF5296418.1"/>
    </source>
</evidence>
<reference evidence="2 3" key="1">
    <citation type="submission" date="2024-10" db="EMBL/GenBank/DDBJ databases">
        <title>The Natural Products Discovery Center: Release of the First 8490 Sequenced Strains for Exploring Actinobacteria Biosynthetic Diversity.</title>
        <authorList>
            <person name="Kalkreuter E."/>
            <person name="Kautsar S.A."/>
            <person name="Yang D."/>
            <person name="Bader C.D."/>
            <person name="Teijaro C.N."/>
            <person name="Fluegel L."/>
            <person name="Davis C.M."/>
            <person name="Simpson J.R."/>
            <person name="Lauterbach L."/>
            <person name="Steele A.D."/>
            <person name="Gui C."/>
            <person name="Meng S."/>
            <person name="Li G."/>
            <person name="Viehrig K."/>
            <person name="Ye F."/>
            <person name="Su P."/>
            <person name="Kiefer A.F."/>
            <person name="Nichols A."/>
            <person name="Cepeda A.J."/>
            <person name="Yan W."/>
            <person name="Fan B."/>
            <person name="Jiang Y."/>
            <person name="Adhikari A."/>
            <person name="Zheng C.-J."/>
            <person name="Schuster L."/>
            <person name="Cowan T.M."/>
            <person name="Smanski M.J."/>
            <person name="Chevrette M.G."/>
            <person name="De Carvalho L.P.S."/>
            <person name="Shen B."/>
        </authorList>
    </citation>
    <scope>NUCLEOTIDE SEQUENCE [LARGE SCALE GENOMIC DNA]</scope>
    <source>
        <strain evidence="2 3">NPDC000087</strain>
    </source>
</reference>
<name>A0ABW6WTN5_9ACTN</name>